<evidence type="ECO:0000313" key="4">
    <source>
        <dbReference type="Proteomes" id="UP001517367"/>
    </source>
</evidence>
<reference evidence="3 4" key="1">
    <citation type="submission" date="2024-12" db="EMBL/GenBank/DDBJ databases">
        <authorList>
            <person name="Hu S."/>
        </authorList>
    </citation>
    <scope>NUCLEOTIDE SEQUENCE [LARGE SCALE GENOMIC DNA]</scope>
    <source>
        <strain evidence="3 4">P-25</strain>
    </source>
</reference>
<keyword evidence="4" id="KW-1185">Reference proteome</keyword>
<dbReference type="Gene3D" id="3.40.1440.10">
    <property type="entry name" value="GIY-YIG endonuclease"/>
    <property type="match status" value="1"/>
</dbReference>
<sequence length="70" mass="8407">MFYSYILKSLKDGKYYYGSTENLDLRLAKHNKGDVRSTKGRRPLVLHYFEMFETRSDAFTREHFYKSIEG</sequence>
<name>A0ABW9JH15_9SPHI</name>
<accession>A0ABW9JH15</accession>
<dbReference type="SUPFAM" id="SSF82771">
    <property type="entry name" value="GIY-YIG endonuclease"/>
    <property type="match status" value="1"/>
</dbReference>
<dbReference type="RefSeq" id="WP_138728296.1">
    <property type="nucleotide sequence ID" value="NZ_SRMP02000012.1"/>
</dbReference>
<organism evidence="3 4">
    <name type="scientific">Pedobacter helvus</name>
    <dbReference type="NCBI Taxonomy" id="2563444"/>
    <lineage>
        <taxon>Bacteria</taxon>
        <taxon>Pseudomonadati</taxon>
        <taxon>Bacteroidota</taxon>
        <taxon>Sphingobacteriia</taxon>
        <taxon>Sphingobacteriales</taxon>
        <taxon>Sphingobacteriaceae</taxon>
        <taxon>Pedobacter</taxon>
    </lineage>
</organism>
<comment type="caution">
    <text evidence="3">The sequence shown here is derived from an EMBL/GenBank/DDBJ whole genome shotgun (WGS) entry which is preliminary data.</text>
</comment>
<evidence type="ECO:0000259" key="2">
    <source>
        <dbReference type="PROSITE" id="PS50164"/>
    </source>
</evidence>
<dbReference type="Pfam" id="PF01541">
    <property type="entry name" value="GIY-YIG"/>
    <property type="match status" value="1"/>
</dbReference>
<gene>
    <name evidence="3" type="ORF">E5L68_009685</name>
</gene>
<dbReference type="InterPro" id="IPR000305">
    <property type="entry name" value="GIY-YIG_endonuc"/>
</dbReference>
<dbReference type="Proteomes" id="UP001517367">
    <property type="component" value="Unassembled WGS sequence"/>
</dbReference>
<dbReference type="PANTHER" id="PTHR34477:SF1">
    <property type="entry name" value="UPF0213 PROTEIN YHBQ"/>
    <property type="match status" value="1"/>
</dbReference>
<dbReference type="PROSITE" id="PS50164">
    <property type="entry name" value="GIY_YIG"/>
    <property type="match status" value="1"/>
</dbReference>
<dbReference type="EMBL" id="SRMP02000012">
    <property type="protein sequence ID" value="MFN0291667.1"/>
    <property type="molecule type" value="Genomic_DNA"/>
</dbReference>
<comment type="similarity">
    <text evidence="1">Belongs to the UPF0213 family.</text>
</comment>
<evidence type="ECO:0000313" key="3">
    <source>
        <dbReference type="EMBL" id="MFN0291667.1"/>
    </source>
</evidence>
<proteinExistence type="inferred from homology"/>
<protein>
    <submittedName>
        <fullName evidence="3">GIY-YIG nuclease family protein</fullName>
    </submittedName>
</protein>
<dbReference type="PANTHER" id="PTHR34477">
    <property type="entry name" value="UPF0213 PROTEIN YHBQ"/>
    <property type="match status" value="1"/>
</dbReference>
<dbReference type="InterPro" id="IPR050190">
    <property type="entry name" value="UPF0213_domain"/>
</dbReference>
<feature type="domain" description="GIY-YIG" evidence="2">
    <location>
        <begin position="1"/>
        <end position="70"/>
    </location>
</feature>
<dbReference type="InterPro" id="IPR035901">
    <property type="entry name" value="GIY-YIG_endonuc_sf"/>
</dbReference>
<evidence type="ECO:0000256" key="1">
    <source>
        <dbReference type="ARBA" id="ARBA00007435"/>
    </source>
</evidence>